<proteinExistence type="predicted"/>
<evidence type="ECO:0000313" key="2">
    <source>
        <dbReference type="Proteomes" id="UP000003379"/>
    </source>
</evidence>
<comment type="caution">
    <text evidence="1">The sequence shown here is derived from an EMBL/GenBank/DDBJ whole genome shotgun (WGS) entry which is preliminary data.</text>
</comment>
<protein>
    <submittedName>
        <fullName evidence="1">Uncharacterized protein</fullName>
    </submittedName>
</protein>
<organism evidence="1 2">
    <name type="scientific">Peptoanaerobacter stomatis</name>
    <dbReference type="NCBI Taxonomy" id="796937"/>
    <lineage>
        <taxon>Bacteria</taxon>
        <taxon>Bacillati</taxon>
        <taxon>Bacillota</taxon>
        <taxon>Clostridia</taxon>
        <taxon>Peptostreptococcales</taxon>
        <taxon>Filifactoraceae</taxon>
        <taxon>Peptoanaerobacter</taxon>
    </lineage>
</organism>
<dbReference type="EMBL" id="AFZG01000040">
    <property type="protein sequence ID" value="EHL18820.1"/>
    <property type="molecule type" value="Genomic_DNA"/>
</dbReference>
<name>G9XE03_9FIRM</name>
<evidence type="ECO:0000313" key="1">
    <source>
        <dbReference type="EMBL" id="EHL18820.1"/>
    </source>
</evidence>
<dbReference type="Proteomes" id="UP000003379">
    <property type="component" value="Unassembled WGS sequence"/>
</dbReference>
<dbReference type="AlphaFoldDB" id="G9XE03"/>
<reference evidence="1 2" key="1">
    <citation type="submission" date="2011-08" db="EMBL/GenBank/DDBJ databases">
        <title>The Genome Sequence of Eubacteriaceae bacterium CM5.</title>
        <authorList>
            <consortium name="The Broad Institute Genome Sequencing Platform"/>
            <person name="Earl A."/>
            <person name="Ward D."/>
            <person name="Feldgarden M."/>
            <person name="Gevers D."/>
            <person name="Sizova M."/>
            <person name="Hazen A."/>
            <person name="Epstein S."/>
            <person name="Young S.K."/>
            <person name="Zeng Q."/>
            <person name="Gargeya S."/>
            <person name="Fitzgerald M."/>
            <person name="Haas B."/>
            <person name="Abouelleil A."/>
            <person name="Alvarado L."/>
            <person name="Arachchi H.M."/>
            <person name="Berlin A."/>
            <person name="Brown A."/>
            <person name="Chapman S.B."/>
            <person name="Chen Z."/>
            <person name="Dunbar C."/>
            <person name="Freedman E."/>
            <person name="Gearin G."/>
            <person name="Gellesch M."/>
            <person name="Goldberg J."/>
            <person name="Griggs A."/>
            <person name="Gujja S."/>
            <person name="Heiman D."/>
            <person name="Howarth C."/>
            <person name="Larson L."/>
            <person name="Lui A."/>
            <person name="MacDonald P.J.P."/>
            <person name="Montmayeur A."/>
            <person name="Murphy C."/>
            <person name="Neiman D."/>
            <person name="Pearson M."/>
            <person name="Priest M."/>
            <person name="Roberts A."/>
            <person name="Saif S."/>
            <person name="Shea T."/>
            <person name="Shenoy N."/>
            <person name="Sisk P."/>
            <person name="Stolte C."/>
            <person name="Sykes S."/>
            <person name="Wortman J."/>
            <person name="Nusbaum C."/>
            <person name="Birren B."/>
        </authorList>
    </citation>
    <scope>NUCLEOTIDE SEQUENCE [LARGE SCALE GENOMIC DNA]</scope>
    <source>
        <strain evidence="1 2">CM5</strain>
    </source>
</reference>
<accession>G9XE03</accession>
<gene>
    <name evidence="1" type="ORF">HMPREF9628_02026</name>
</gene>
<sequence length="42" mass="4909">MEFNINVSFSQVSVPLRGEVVSYVRIYYTAQRFARVDKFPPP</sequence>
<dbReference type="HOGENOM" id="CLU_3262426_0_0_9"/>
<feature type="non-terminal residue" evidence="1">
    <location>
        <position position="42"/>
    </location>
</feature>